<proteinExistence type="inferred from homology"/>
<dbReference type="PROSITE" id="PS50885">
    <property type="entry name" value="HAMP"/>
    <property type="match status" value="1"/>
</dbReference>
<dbReference type="EMBL" id="JABCUI010000003">
    <property type="protein sequence ID" value="NMW87604.1"/>
    <property type="molecule type" value="Genomic_DNA"/>
</dbReference>
<evidence type="ECO:0000313" key="9">
    <source>
        <dbReference type="EMBL" id="NMW87604.1"/>
    </source>
</evidence>
<dbReference type="SMART" id="SM00304">
    <property type="entry name" value="HAMP"/>
    <property type="match status" value="1"/>
</dbReference>
<keyword evidence="6" id="KW-0472">Membrane</keyword>
<dbReference type="Gene3D" id="1.10.287.950">
    <property type="entry name" value="Methyl-accepting chemotaxis protein"/>
    <property type="match status" value="1"/>
</dbReference>
<organism evidence="9 10">
    <name type="scientific">Mobiluncus curtisii</name>
    <dbReference type="NCBI Taxonomy" id="2051"/>
    <lineage>
        <taxon>Bacteria</taxon>
        <taxon>Bacillati</taxon>
        <taxon>Actinomycetota</taxon>
        <taxon>Actinomycetes</taxon>
        <taxon>Actinomycetales</taxon>
        <taxon>Actinomycetaceae</taxon>
        <taxon>Mobiluncus</taxon>
    </lineage>
</organism>
<dbReference type="InterPro" id="IPR003660">
    <property type="entry name" value="HAMP_dom"/>
</dbReference>
<dbReference type="AlphaFoldDB" id="A0A7Y0UHU0"/>
<dbReference type="SUPFAM" id="SSF58104">
    <property type="entry name" value="Methyl-accepting chemotaxis protein (MCP) signaling domain"/>
    <property type="match status" value="1"/>
</dbReference>
<dbReference type="Pfam" id="PF00015">
    <property type="entry name" value="MCPsignal"/>
    <property type="match status" value="1"/>
</dbReference>
<dbReference type="RefSeq" id="WP_169769099.1">
    <property type="nucleotide sequence ID" value="NZ_JABCUI010000003.1"/>
</dbReference>
<dbReference type="CDD" id="cd06225">
    <property type="entry name" value="HAMP"/>
    <property type="match status" value="1"/>
</dbReference>
<evidence type="ECO:0000259" key="7">
    <source>
        <dbReference type="PROSITE" id="PS50111"/>
    </source>
</evidence>
<dbReference type="PROSITE" id="PS50111">
    <property type="entry name" value="CHEMOTAXIS_TRANSDUC_2"/>
    <property type="match status" value="1"/>
</dbReference>
<dbReference type="InterPro" id="IPR004089">
    <property type="entry name" value="MCPsignal_dom"/>
</dbReference>
<dbReference type="SMART" id="SM00283">
    <property type="entry name" value="MA"/>
    <property type="match status" value="1"/>
</dbReference>
<name>A0A7Y0UHU0_9ACTO</name>
<evidence type="ECO:0000256" key="5">
    <source>
        <dbReference type="PROSITE-ProRule" id="PRU00284"/>
    </source>
</evidence>
<dbReference type="GO" id="GO:0007165">
    <property type="term" value="P:signal transduction"/>
    <property type="evidence" value="ECO:0007669"/>
    <property type="project" value="UniProtKB-KW"/>
</dbReference>
<dbReference type="PANTHER" id="PTHR32089:SF112">
    <property type="entry name" value="LYSOZYME-LIKE PROTEIN-RELATED"/>
    <property type="match status" value="1"/>
</dbReference>
<evidence type="ECO:0000256" key="1">
    <source>
        <dbReference type="ARBA" id="ARBA00022692"/>
    </source>
</evidence>
<feature type="domain" description="HAMP" evidence="8">
    <location>
        <begin position="226"/>
        <end position="278"/>
    </location>
</feature>
<evidence type="ECO:0000256" key="3">
    <source>
        <dbReference type="ARBA" id="ARBA00023224"/>
    </source>
</evidence>
<evidence type="ECO:0000313" key="10">
    <source>
        <dbReference type="Proteomes" id="UP000553981"/>
    </source>
</evidence>
<evidence type="ECO:0000256" key="4">
    <source>
        <dbReference type="ARBA" id="ARBA00029447"/>
    </source>
</evidence>
<keyword evidence="1 6" id="KW-0812">Transmembrane</keyword>
<evidence type="ECO:0000259" key="8">
    <source>
        <dbReference type="PROSITE" id="PS50885"/>
    </source>
</evidence>
<keyword evidence="2 6" id="KW-1133">Transmembrane helix</keyword>
<feature type="transmembrane region" description="Helical" evidence="6">
    <location>
        <begin position="203"/>
        <end position="225"/>
    </location>
</feature>
<dbReference type="GO" id="GO:0016020">
    <property type="term" value="C:membrane"/>
    <property type="evidence" value="ECO:0007669"/>
    <property type="project" value="InterPro"/>
</dbReference>
<accession>A0A7Y0UHU0</accession>
<evidence type="ECO:0000256" key="6">
    <source>
        <dbReference type="SAM" id="Phobius"/>
    </source>
</evidence>
<feature type="transmembrane region" description="Helical" evidence="6">
    <location>
        <begin position="21"/>
        <end position="39"/>
    </location>
</feature>
<reference evidence="9 10" key="1">
    <citation type="submission" date="2020-04" db="EMBL/GenBank/DDBJ databases">
        <title>Antimicrobial susceptibility and clonality of vaginal-derived multi-drug resistant Mobiluncus isolates in China.</title>
        <authorList>
            <person name="Zhang X."/>
        </authorList>
    </citation>
    <scope>NUCLEOTIDE SEQUENCE [LARGE SCALE GENOMIC DNA]</scope>
    <source>
        <strain evidence="9 10">19</strain>
    </source>
</reference>
<evidence type="ECO:0000256" key="2">
    <source>
        <dbReference type="ARBA" id="ARBA00022989"/>
    </source>
</evidence>
<feature type="domain" description="Methyl-accepting transducer" evidence="7">
    <location>
        <begin position="283"/>
        <end position="512"/>
    </location>
</feature>
<comment type="similarity">
    <text evidence="4">Belongs to the methyl-accepting chemotaxis (MCP) protein family.</text>
</comment>
<comment type="caution">
    <text evidence="9">The sequence shown here is derived from an EMBL/GenBank/DDBJ whole genome shotgun (WGS) entry which is preliminary data.</text>
</comment>
<dbReference type="Pfam" id="PF00672">
    <property type="entry name" value="HAMP"/>
    <property type="match status" value="1"/>
</dbReference>
<dbReference type="PANTHER" id="PTHR32089">
    <property type="entry name" value="METHYL-ACCEPTING CHEMOTAXIS PROTEIN MCPB"/>
    <property type="match status" value="1"/>
</dbReference>
<keyword evidence="3 5" id="KW-0807">Transducer</keyword>
<dbReference type="Proteomes" id="UP000553981">
    <property type="component" value="Unassembled WGS sequence"/>
</dbReference>
<gene>
    <name evidence="9" type="ORF">HHJ67_07575</name>
</gene>
<protein>
    <submittedName>
        <fullName evidence="9">Methyl-accepting chemotaxis protein</fullName>
    </submittedName>
</protein>
<sequence length="541" mass="57423">MNNQELQVKTKKLSVSMKTHIIALLAAVLLGLMLIYMIISLQAYRGIFQTEVASFDEVEMVEDARINWSNLRSQDIMLLTQLQSGKIDNLSGSGDAINEVNELLGKVNDRLSEMEKASFSSEQKALLADMHGAVENYTAAWGEFTQNASGNKAKALQAAHVFAQFQEENGFTFADKSRALLDTYEAESEASARAQATTESTTIVVSIIILAIGAALVFMLVRMLVAPMIKSVRSLSAGMDKLTEGDFTAEVQRHSRDEVGDMGDHFNDAMGGLRQSVAVTIGAAENVGKITEGIGEGSRGAVAATQKATDYINSGAAAAEQVSRSIQTVAAGAEEMSASIKEISSNANAAAGVAKEASEVAQQTNETVAKLGESSREVGEVIETITAVAEQTNLLALNATIEAARAGDAGRGFAVVASEVKDLAAETGRATEEVAVKVEQIQTDTQAAVAAIEEISNIIASINDYQTTIAAAVEEQTATTNEMSRSVSEAADGSTTIAENVADIARNTNNLAERFADVDQKMGVLATESHDLVTRLNEFKY</sequence>